<dbReference type="Gene3D" id="3.40.30.10">
    <property type="entry name" value="Glutaredoxin"/>
    <property type="match status" value="1"/>
</dbReference>
<protein>
    <submittedName>
        <fullName evidence="2">Glutathione S-transferase</fullName>
    </submittedName>
</protein>
<dbReference type="InterPro" id="IPR036249">
    <property type="entry name" value="Thioredoxin-like_sf"/>
</dbReference>
<proteinExistence type="predicted"/>
<organism evidence="2 3">
    <name type="scientific">Sneathiella litorea</name>
    <dbReference type="NCBI Taxonomy" id="2606216"/>
    <lineage>
        <taxon>Bacteria</taxon>
        <taxon>Pseudomonadati</taxon>
        <taxon>Pseudomonadota</taxon>
        <taxon>Alphaproteobacteria</taxon>
        <taxon>Sneathiellales</taxon>
        <taxon>Sneathiellaceae</taxon>
        <taxon>Sneathiella</taxon>
    </lineage>
</organism>
<dbReference type="AlphaFoldDB" id="A0A6L8WBL3"/>
<evidence type="ECO:0000259" key="1">
    <source>
        <dbReference type="Pfam" id="PF13417"/>
    </source>
</evidence>
<keyword evidence="2" id="KW-0808">Transferase</keyword>
<sequence length="337" mass="38092">MSGQAQDRYTLIGGNASPYSLKMRSHMHYRRLPYNWILRSEANDHLLAVLRPVLVPVLKLPEDGSLHIDSTRLIYMLEERHPDGRSVIPDHPAHAFLAHLVEDMADEWVTKMMFHYRWTYDADIHYASRWIADDRSSDATDEEREKFAQYFADRQIGRMPLVGCTPENAPVIEAGFRHILALLHADVGQYKYLFGTRPSIADFGLYGQLRTLSIDPTPMSIMRKEAQRAESWLRQLDDASGIEGDWYAVGDLPPMTKGLITCSAEVYLPFLAANAAAVENGEETFSVELDGRAYSQGVFRYQVKCLGELKARYKALPEEAKDIVGDLIGEAGVKILS</sequence>
<evidence type="ECO:0000313" key="2">
    <source>
        <dbReference type="EMBL" id="MZR32104.1"/>
    </source>
</evidence>
<gene>
    <name evidence="2" type="ORF">GQE98_15810</name>
</gene>
<comment type="caution">
    <text evidence="2">The sequence shown here is derived from an EMBL/GenBank/DDBJ whole genome shotgun (WGS) entry which is preliminary data.</text>
</comment>
<keyword evidence="3" id="KW-1185">Reference proteome</keyword>
<accession>A0A6L8WBL3</accession>
<dbReference type="SUPFAM" id="SSF47616">
    <property type="entry name" value="GST C-terminal domain-like"/>
    <property type="match status" value="1"/>
</dbReference>
<dbReference type="Proteomes" id="UP000476030">
    <property type="component" value="Unassembled WGS sequence"/>
</dbReference>
<dbReference type="EMBL" id="WTUW01000009">
    <property type="protein sequence ID" value="MZR32104.1"/>
    <property type="molecule type" value="Genomic_DNA"/>
</dbReference>
<dbReference type="Gene3D" id="1.20.1050.10">
    <property type="match status" value="1"/>
</dbReference>
<name>A0A6L8WBL3_9PROT</name>
<dbReference type="InterPro" id="IPR036282">
    <property type="entry name" value="Glutathione-S-Trfase_C_sf"/>
</dbReference>
<dbReference type="InterPro" id="IPR004045">
    <property type="entry name" value="Glutathione_S-Trfase_N"/>
</dbReference>
<evidence type="ECO:0000313" key="3">
    <source>
        <dbReference type="Proteomes" id="UP000476030"/>
    </source>
</evidence>
<dbReference type="Pfam" id="PF13417">
    <property type="entry name" value="GST_N_3"/>
    <property type="match status" value="1"/>
</dbReference>
<reference evidence="2 3" key="1">
    <citation type="submission" date="2019-12" db="EMBL/GenBank/DDBJ databases">
        <title>Snethiella sp. nov. sp. isolated from sea sand.</title>
        <authorList>
            <person name="Kim J."/>
            <person name="Jeong S.E."/>
            <person name="Jung H.S."/>
            <person name="Jeon C.O."/>
        </authorList>
    </citation>
    <scope>NUCLEOTIDE SEQUENCE [LARGE SCALE GENOMIC DNA]</scope>
    <source>
        <strain evidence="2 3">DP05</strain>
    </source>
</reference>
<dbReference type="GO" id="GO:0016740">
    <property type="term" value="F:transferase activity"/>
    <property type="evidence" value="ECO:0007669"/>
    <property type="project" value="UniProtKB-KW"/>
</dbReference>
<dbReference type="SUPFAM" id="SSF52833">
    <property type="entry name" value="Thioredoxin-like"/>
    <property type="match status" value="1"/>
</dbReference>
<feature type="domain" description="GST N-terminal" evidence="1">
    <location>
        <begin position="11"/>
        <end position="83"/>
    </location>
</feature>
<dbReference type="RefSeq" id="WP_161316676.1">
    <property type="nucleotide sequence ID" value="NZ_WTUW01000009.1"/>
</dbReference>